<dbReference type="InterPro" id="IPR027417">
    <property type="entry name" value="P-loop_NTPase"/>
</dbReference>
<evidence type="ECO:0000313" key="1">
    <source>
        <dbReference type="EMBL" id="VWX37771.1"/>
    </source>
</evidence>
<dbReference type="SUPFAM" id="SSF52540">
    <property type="entry name" value="P-loop containing nucleoside triphosphate hydrolases"/>
    <property type="match status" value="1"/>
</dbReference>
<dbReference type="Proteomes" id="UP000439752">
    <property type="component" value="Unassembled WGS sequence"/>
</dbReference>
<dbReference type="Gene3D" id="3.40.50.300">
    <property type="entry name" value="P-loop containing nucleotide triphosphate hydrolases"/>
    <property type="match status" value="1"/>
</dbReference>
<sequence length="173" mass="20113">MTNRIYFISGPAGVGKSTTSTALAERIKRSTYISGDLISHLPVSGHEKPWESVQAKKLVWENLIALTKNFIKYDFDVIIDWIISLEDIRIYAPELFSLDVEMKFVILWTDEKVNVNRDKTRSENEQMGERVKILRTDFLSEKNQHPYFLDTTHLEPKDVVTSIMEEESYLIEL</sequence>
<dbReference type="Pfam" id="PF13671">
    <property type="entry name" value="AAA_33"/>
    <property type="match status" value="1"/>
</dbReference>
<dbReference type="RefSeq" id="WP_159173720.1">
    <property type="nucleotide sequence ID" value="NZ_LR732312.1"/>
</dbReference>
<keyword evidence="2" id="KW-1185">Reference proteome</keyword>
<protein>
    <recommendedName>
        <fullName evidence="3">AAA family ATPase</fullName>
    </recommendedName>
</protein>
<gene>
    <name evidence="1" type="ORF">EXIGUO9Y_360051</name>
</gene>
<dbReference type="EMBL" id="CABWKQ010000030">
    <property type="protein sequence ID" value="VWX37771.1"/>
    <property type="molecule type" value="Genomic_DNA"/>
</dbReference>
<dbReference type="AlphaFoldDB" id="A0A653IG38"/>
<evidence type="ECO:0008006" key="3">
    <source>
        <dbReference type="Google" id="ProtNLM"/>
    </source>
</evidence>
<organism evidence="1 2">
    <name type="scientific">Exiguobacterium oxidotolerans</name>
    <dbReference type="NCBI Taxonomy" id="223958"/>
    <lineage>
        <taxon>Bacteria</taxon>
        <taxon>Bacillati</taxon>
        <taxon>Bacillota</taxon>
        <taxon>Bacilli</taxon>
        <taxon>Bacillales</taxon>
        <taxon>Bacillales Family XII. Incertae Sedis</taxon>
        <taxon>Exiguobacterium</taxon>
    </lineage>
</organism>
<name>A0A653IG38_9BACL</name>
<accession>A0A653IG38</accession>
<reference evidence="1 2" key="1">
    <citation type="submission" date="2019-10" db="EMBL/GenBank/DDBJ databases">
        <authorList>
            <person name="Karimi E."/>
        </authorList>
    </citation>
    <scope>NUCLEOTIDE SEQUENCE [LARGE SCALE GENOMIC DNA]</scope>
    <source>
        <strain evidence="1">Exiguobacterium sp. 9Y</strain>
    </source>
</reference>
<evidence type="ECO:0000313" key="2">
    <source>
        <dbReference type="Proteomes" id="UP000439752"/>
    </source>
</evidence>
<proteinExistence type="predicted"/>